<dbReference type="EMBL" id="KZ819607">
    <property type="protein sequence ID" value="PWN31609.1"/>
    <property type="molecule type" value="Genomic_DNA"/>
</dbReference>
<accession>A0A316V227</accession>
<dbReference type="RefSeq" id="XP_025351911.1">
    <property type="nucleotide sequence ID" value="XM_025497455.1"/>
</dbReference>
<comment type="cofactor">
    <cofactor evidence="2">
        <name>Zn(2+)</name>
        <dbReference type="ChEBI" id="CHEBI:29105"/>
    </cofactor>
</comment>
<evidence type="ECO:0000256" key="1">
    <source>
        <dbReference type="ARBA" id="ARBA00001936"/>
    </source>
</evidence>
<evidence type="ECO:0000313" key="16">
    <source>
        <dbReference type="Proteomes" id="UP000245771"/>
    </source>
</evidence>
<keyword evidence="12" id="KW-0539">Nucleus</keyword>
<evidence type="ECO:0000256" key="13">
    <source>
        <dbReference type="SAM" id="MobiDB-lite"/>
    </source>
</evidence>
<evidence type="ECO:0000256" key="10">
    <source>
        <dbReference type="ARBA" id="ARBA00023004"/>
    </source>
</evidence>
<dbReference type="FunCoup" id="A0A316V227">
    <property type="interactions" value="620"/>
</dbReference>
<evidence type="ECO:0000256" key="5">
    <source>
        <dbReference type="ARBA" id="ARBA00006045"/>
    </source>
</evidence>
<feature type="compositionally biased region" description="Basic and acidic residues" evidence="13">
    <location>
        <begin position="512"/>
        <end position="523"/>
    </location>
</feature>
<dbReference type="FunFam" id="3.60.21.10:FF:000035">
    <property type="entry name" value="Lariat debranching enzyme"/>
    <property type="match status" value="1"/>
</dbReference>
<comment type="similarity">
    <text evidence="5">Belongs to the lariat debranching enzyme family.</text>
</comment>
<evidence type="ECO:0000256" key="6">
    <source>
        <dbReference type="ARBA" id="ARBA00022664"/>
    </source>
</evidence>
<proteinExistence type="inferred from homology"/>
<dbReference type="STRING" id="1280837.A0A316V227"/>
<dbReference type="PANTHER" id="PTHR12849:SF0">
    <property type="entry name" value="LARIAT DEBRANCHING ENZYME"/>
    <property type="match status" value="1"/>
</dbReference>
<keyword evidence="16" id="KW-1185">Reference proteome</keyword>
<evidence type="ECO:0000259" key="14">
    <source>
        <dbReference type="SMART" id="SM01124"/>
    </source>
</evidence>
<evidence type="ECO:0000256" key="3">
    <source>
        <dbReference type="ARBA" id="ARBA00001954"/>
    </source>
</evidence>
<comment type="cofactor">
    <cofactor evidence="1">
        <name>Mn(2+)</name>
        <dbReference type="ChEBI" id="CHEBI:29035"/>
    </cofactor>
</comment>
<dbReference type="GO" id="GO:0000398">
    <property type="term" value="P:mRNA splicing, via spliceosome"/>
    <property type="evidence" value="ECO:0007669"/>
    <property type="project" value="TreeGrafter"/>
</dbReference>
<dbReference type="InterPro" id="IPR007708">
    <property type="entry name" value="DBR1_C"/>
</dbReference>
<dbReference type="Proteomes" id="UP000245771">
    <property type="component" value="Unassembled WGS sequence"/>
</dbReference>
<keyword evidence="9" id="KW-0862">Zinc</keyword>
<protein>
    <submittedName>
        <fullName evidence="15">Metallophos-domain-containing protein</fullName>
    </submittedName>
</protein>
<evidence type="ECO:0000313" key="15">
    <source>
        <dbReference type="EMBL" id="PWN31609.1"/>
    </source>
</evidence>
<evidence type="ECO:0000256" key="7">
    <source>
        <dbReference type="ARBA" id="ARBA00022723"/>
    </source>
</evidence>
<feature type="domain" description="Lariat debranching enzyme C-terminal" evidence="14">
    <location>
        <begin position="303"/>
        <end position="466"/>
    </location>
</feature>
<sequence>MRIAVEGCSHGCLDQIYASILAIDRQEGKQTDLLILCGDVQTLRNPSDLHCLAVPDKYKQLGDFHRYYNGQRKAPILTLLVGGNHEASNYLWELYYGGWVAPNMYFLGEAGCVEVGGLTIAGISGIYKSHDFRLGRHESMPYNGSTIRSIYHTRCYDTFRLHLLSRPQSTGGRTDIVLSHDWPNTIEQHGDVRWLMQKKPFFRDDIGTKTLGSPPLMDLLHDLKPKYWFSAHLHVRFAALVRHGEKNDVRVKSLSSATDDTKTENAEEVMIDIDDEDNIPQGNEEEIDTKEAGPEDAINPEQTQEAGLRSTTRFLALSKCLEGHDFLQILEIPAPSDEDPRFQNAPVGEVNSKKQPSLRFSASWLAILRATHPLLSLARNQCALPSLADEGLASQLKAEYEWVQSNILASHTEEGHPLDILTTQQFVQTAPSTLDPNVHHMTGPPSWYTNPQTVSLCNLLQIENRINAPPPTIPAPPPAMAPKNPTIPHFLQPPQVQQPFVDAASASQGRSSSKDDGHVHSNSDEIVVTLSDDEEENMRWKEGTG</sequence>
<dbReference type="GO" id="GO:0005634">
    <property type="term" value="C:nucleus"/>
    <property type="evidence" value="ECO:0007669"/>
    <property type="project" value="UniProtKB-SubCell"/>
</dbReference>
<evidence type="ECO:0000256" key="9">
    <source>
        <dbReference type="ARBA" id="ARBA00022833"/>
    </source>
</evidence>
<dbReference type="SUPFAM" id="SSF56300">
    <property type="entry name" value="Metallo-dependent phosphatases"/>
    <property type="match status" value="1"/>
</dbReference>
<organism evidence="15 16">
    <name type="scientific">Meira miltonrushii</name>
    <dbReference type="NCBI Taxonomy" id="1280837"/>
    <lineage>
        <taxon>Eukaryota</taxon>
        <taxon>Fungi</taxon>
        <taxon>Dikarya</taxon>
        <taxon>Basidiomycota</taxon>
        <taxon>Ustilaginomycotina</taxon>
        <taxon>Exobasidiomycetes</taxon>
        <taxon>Exobasidiales</taxon>
        <taxon>Brachybasidiaceae</taxon>
        <taxon>Meira</taxon>
    </lineage>
</organism>
<dbReference type="InterPro" id="IPR004843">
    <property type="entry name" value="Calcineurin-like_PHP"/>
</dbReference>
<dbReference type="GO" id="GO:0046872">
    <property type="term" value="F:metal ion binding"/>
    <property type="evidence" value="ECO:0007669"/>
    <property type="project" value="UniProtKB-KW"/>
</dbReference>
<keyword evidence="10" id="KW-0408">Iron</keyword>
<dbReference type="Pfam" id="PF05011">
    <property type="entry name" value="DBR1"/>
    <property type="match status" value="1"/>
</dbReference>
<dbReference type="GeneID" id="37019236"/>
<comment type="subcellular location">
    <subcellularLocation>
        <location evidence="4">Nucleus</location>
    </subcellularLocation>
</comment>
<dbReference type="InterPro" id="IPR029052">
    <property type="entry name" value="Metallo-depent_PP-like"/>
</dbReference>
<evidence type="ECO:0000256" key="11">
    <source>
        <dbReference type="ARBA" id="ARBA00023211"/>
    </source>
</evidence>
<keyword evidence="11" id="KW-0464">Manganese</keyword>
<comment type="cofactor">
    <cofactor evidence="3">
        <name>Fe(2+)</name>
        <dbReference type="ChEBI" id="CHEBI:29033"/>
    </cofactor>
</comment>
<dbReference type="AlphaFoldDB" id="A0A316V227"/>
<dbReference type="SMART" id="SM01124">
    <property type="entry name" value="DBR1"/>
    <property type="match status" value="1"/>
</dbReference>
<gene>
    <name evidence="15" type="ORF">FA14DRAFT_150957</name>
</gene>
<dbReference type="InParanoid" id="A0A316V227"/>
<keyword evidence="7" id="KW-0479">Metal-binding</keyword>
<dbReference type="OrthoDB" id="407609at2759"/>
<dbReference type="Gene3D" id="3.60.21.10">
    <property type="match status" value="1"/>
</dbReference>
<evidence type="ECO:0000256" key="8">
    <source>
        <dbReference type="ARBA" id="ARBA00022801"/>
    </source>
</evidence>
<dbReference type="Pfam" id="PF00149">
    <property type="entry name" value="Metallophos"/>
    <property type="match status" value="1"/>
</dbReference>
<keyword evidence="8" id="KW-0378">Hydrolase</keyword>
<dbReference type="PANTHER" id="PTHR12849">
    <property type="entry name" value="RNA LARIAT DEBRANCHING ENZYME"/>
    <property type="match status" value="1"/>
</dbReference>
<dbReference type="InterPro" id="IPR041816">
    <property type="entry name" value="Dbr1_N"/>
</dbReference>
<feature type="region of interest" description="Disordered" evidence="13">
    <location>
        <begin position="492"/>
        <end position="545"/>
    </location>
</feature>
<dbReference type="GO" id="GO:0008419">
    <property type="term" value="F:RNA lariat debranching enzyme activity"/>
    <property type="evidence" value="ECO:0007669"/>
    <property type="project" value="TreeGrafter"/>
</dbReference>
<evidence type="ECO:0000256" key="2">
    <source>
        <dbReference type="ARBA" id="ARBA00001947"/>
    </source>
</evidence>
<evidence type="ECO:0000256" key="12">
    <source>
        <dbReference type="ARBA" id="ARBA00023242"/>
    </source>
</evidence>
<dbReference type="CDD" id="cd00844">
    <property type="entry name" value="MPP_Dbr1_N"/>
    <property type="match status" value="1"/>
</dbReference>
<evidence type="ECO:0000256" key="4">
    <source>
        <dbReference type="ARBA" id="ARBA00004123"/>
    </source>
</evidence>
<reference evidence="15 16" key="1">
    <citation type="journal article" date="2018" name="Mol. Biol. Evol.">
        <title>Broad Genomic Sampling Reveals a Smut Pathogenic Ancestry of the Fungal Clade Ustilaginomycotina.</title>
        <authorList>
            <person name="Kijpornyongpan T."/>
            <person name="Mondo S.J."/>
            <person name="Barry K."/>
            <person name="Sandor L."/>
            <person name="Lee J."/>
            <person name="Lipzen A."/>
            <person name="Pangilinan J."/>
            <person name="LaButti K."/>
            <person name="Hainaut M."/>
            <person name="Henrissat B."/>
            <person name="Grigoriev I.V."/>
            <person name="Spatafora J.W."/>
            <person name="Aime M.C."/>
        </authorList>
    </citation>
    <scope>NUCLEOTIDE SEQUENCE [LARGE SCALE GENOMIC DNA]</scope>
    <source>
        <strain evidence="15 16">MCA 3882</strain>
    </source>
</reference>
<name>A0A316V227_9BASI</name>
<keyword evidence="6" id="KW-0507">mRNA processing</keyword>